<dbReference type="GO" id="GO:0006892">
    <property type="term" value="P:post-Golgi vesicle-mediated transport"/>
    <property type="evidence" value="ECO:0007669"/>
    <property type="project" value="TreeGrafter"/>
</dbReference>
<dbReference type="Pfam" id="PF18962">
    <property type="entry name" value="Por_Secre_tail"/>
    <property type="match status" value="1"/>
</dbReference>
<keyword evidence="6" id="KW-1185">Reference proteome</keyword>
<gene>
    <name evidence="5" type="ORF">HU137_05005</name>
</gene>
<evidence type="ECO:0000259" key="4">
    <source>
        <dbReference type="Pfam" id="PF18962"/>
    </source>
</evidence>
<dbReference type="NCBIfam" id="TIGR04183">
    <property type="entry name" value="Por_Secre_tail"/>
    <property type="match status" value="1"/>
</dbReference>
<dbReference type="PANTHER" id="PTHR12106">
    <property type="entry name" value="SORTILIN RELATED"/>
    <property type="match status" value="1"/>
</dbReference>
<protein>
    <submittedName>
        <fullName evidence="5">T9SS type A sorting domain-containing protein</fullName>
    </submittedName>
</protein>
<dbReference type="Gene3D" id="2.130.10.10">
    <property type="entry name" value="YVTN repeat-like/Quinoprotein amine dehydrogenase"/>
    <property type="match status" value="4"/>
</dbReference>
<dbReference type="InterPro" id="IPR050310">
    <property type="entry name" value="VPS10-sortilin"/>
</dbReference>
<feature type="domain" description="Secretion system C-terminal sorting" evidence="4">
    <location>
        <begin position="701"/>
        <end position="766"/>
    </location>
</feature>
<evidence type="ECO:0000259" key="3">
    <source>
        <dbReference type="Pfam" id="PF15902"/>
    </source>
</evidence>
<dbReference type="InterPro" id="IPR026444">
    <property type="entry name" value="Secre_tail"/>
</dbReference>
<dbReference type="SUPFAM" id="SSF110296">
    <property type="entry name" value="Oligoxyloglucan reducing end-specific cellobiohydrolase"/>
    <property type="match status" value="3"/>
</dbReference>
<sequence length="768" mass="85415">MKKIFIGLFFGILVNLQGQFQLAGSDEFGQILDVTYSVNQQNTVYGRTVNNHIVKSIDLGETWEVIHSVPQENYFINIKDLRLTADGNSLSYLCVAEGTIYNRLEILNLSTETVEKQMFSPIGAENGSLVQSYSLASDDADVALLHTTRMINWGLTTEIFYTVNGGTDWDSVYFGPDYGDINVNNVMISPYDSQRLFIMRGGSPNPTQGGLLISGDGGITWEEKLPNTTYSALTFHPENENEIYLGTYYLSGDMEENLYKSNDGGENWNIVPINWTAMSSNSIHSIVFNPSNSDKLIILEENEIVLSEDGGQTWENHVYSGEDFETEYYYGISASYNPFVENQVIISANYYPFISHDGGATIEKFRSPFLNSTGRMAAFQGENNHVYYGLRGGFIHKDLQTQTENEVGLIPLGGFSNSSNSGVYADLNEEGRLFFSTSSMMGQSAVHVSNDHGASFTTFYNGSYLLLTATRSLPSNPDILLIAFGEMLFKFDVSDLENVTHQELTVPSVGFVETMLFDENENQFFIAQLNKIHKTTDDGQNWVDVSTGLESLTGNDFIYDLKRNPVNNDQLAIATSKGVFMSNDNGQNWEETAITSPMNRVEFSPFVDGKIVATARFEDGSFYPASDSKTVYTKDGGDNWIEISTDELGFMRTMTTEIIFTDENSADVYFQVSDLGLIQYTLDLTTMGVSDGETYAAETILYPNPTTGILQIQSKSAIQKMVLMDMTGRKLGEPSGSTLNISTLPKGIYLLQIQLENGKTETKKIVKK</sequence>
<dbReference type="Proteomes" id="UP000552241">
    <property type="component" value="Unassembled WGS sequence"/>
</dbReference>
<evidence type="ECO:0000313" key="5">
    <source>
        <dbReference type="EMBL" id="MBA5629127.1"/>
    </source>
</evidence>
<dbReference type="AlphaFoldDB" id="A0A838ZP45"/>
<name>A0A838ZP45_9FLAO</name>
<organism evidence="5 6">
    <name type="scientific">Moheibacter lacus</name>
    <dbReference type="NCBI Taxonomy" id="2745851"/>
    <lineage>
        <taxon>Bacteria</taxon>
        <taxon>Pseudomonadati</taxon>
        <taxon>Bacteroidota</taxon>
        <taxon>Flavobacteriia</taxon>
        <taxon>Flavobacteriales</taxon>
        <taxon>Weeksellaceae</taxon>
        <taxon>Moheibacter</taxon>
    </lineage>
</organism>
<reference evidence="5 6" key="1">
    <citation type="submission" date="2020-07" db="EMBL/GenBank/DDBJ databases">
        <title>Moheibacter lacus sp. nov., a member of the family Flavobacteriaceae isolated from freshwater lake sediment.</title>
        <authorList>
            <person name="Liu Y."/>
        </authorList>
    </citation>
    <scope>NUCLEOTIDE SEQUENCE [LARGE SCALE GENOMIC DNA]</scope>
    <source>
        <strain evidence="5 6">BDHS18</strain>
    </source>
</reference>
<dbReference type="Pfam" id="PF15902">
    <property type="entry name" value="Sortilin-Vps10"/>
    <property type="match status" value="2"/>
</dbReference>
<evidence type="ECO:0000313" key="6">
    <source>
        <dbReference type="Proteomes" id="UP000552241"/>
    </source>
</evidence>
<feature type="domain" description="Sortilin N-terminal" evidence="3">
    <location>
        <begin position="158"/>
        <end position="276"/>
    </location>
</feature>
<comment type="caution">
    <text evidence="5">The sequence shown here is derived from an EMBL/GenBank/DDBJ whole genome shotgun (WGS) entry which is preliminary data.</text>
</comment>
<proteinExistence type="predicted"/>
<dbReference type="PANTHER" id="PTHR12106:SF27">
    <property type="entry name" value="SORTILIN-RELATED RECEPTOR"/>
    <property type="match status" value="1"/>
</dbReference>
<feature type="domain" description="Sortilin N-terminal" evidence="3">
    <location>
        <begin position="531"/>
        <end position="662"/>
    </location>
</feature>
<dbReference type="InterPro" id="IPR031778">
    <property type="entry name" value="Sortilin_N"/>
</dbReference>
<accession>A0A838ZP45</accession>
<dbReference type="InterPro" id="IPR015943">
    <property type="entry name" value="WD40/YVTN_repeat-like_dom_sf"/>
</dbReference>
<keyword evidence="1" id="KW-0732">Signal</keyword>
<dbReference type="RefSeq" id="WP_182042692.1">
    <property type="nucleotide sequence ID" value="NZ_JACDZE010000001.1"/>
</dbReference>
<keyword evidence="2" id="KW-0677">Repeat</keyword>
<evidence type="ECO:0000256" key="1">
    <source>
        <dbReference type="ARBA" id="ARBA00022729"/>
    </source>
</evidence>
<dbReference type="GO" id="GO:0016020">
    <property type="term" value="C:membrane"/>
    <property type="evidence" value="ECO:0007669"/>
    <property type="project" value="TreeGrafter"/>
</dbReference>
<dbReference type="EMBL" id="JACDZE010000001">
    <property type="protein sequence ID" value="MBA5629127.1"/>
    <property type="molecule type" value="Genomic_DNA"/>
</dbReference>
<evidence type="ECO:0000256" key="2">
    <source>
        <dbReference type="ARBA" id="ARBA00022737"/>
    </source>
</evidence>